<accession>A0ABP9M0C6</accession>
<evidence type="ECO:0008006" key="4">
    <source>
        <dbReference type="Google" id="ProtNLM"/>
    </source>
</evidence>
<feature type="transmembrane region" description="Helical" evidence="1">
    <location>
        <begin position="97"/>
        <end position="123"/>
    </location>
</feature>
<keyword evidence="1" id="KW-0472">Membrane</keyword>
<feature type="transmembrane region" description="Helical" evidence="1">
    <location>
        <begin position="36"/>
        <end position="55"/>
    </location>
</feature>
<keyword evidence="1" id="KW-0812">Transmembrane</keyword>
<evidence type="ECO:0000313" key="3">
    <source>
        <dbReference type="Proteomes" id="UP001500227"/>
    </source>
</evidence>
<feature type="transmembrane region" description="Helical" evidence="1">
    <location>
        <begin position="235"/>
        <end position="255"/>
    </location>
</feature>
<dbReference type="RefSeq" id="WP_345370326.1">
    <property type="nucleotide sequence ID" value="NZ_BAABKD010000009.1"/>
</dbReference>
<dbReference type="PANTHER" id="PTHR36178">
    <property type="entry name" value="SLR0625 PROTEIN"/>
    <property type="match status" value="1"/>
</dbReference>
<sequence>MGDSFHGIMAFALMAAMLFLGGVLRKRIPFLQQSLVPASILGGVLGFVLLSFALIPGYTPADFNSLTFHFFTLSFMSLCLTGSSNEKALAGDGVVRGGIWLTLIWTASLGLQALIGYGLIVFYDAVTGSQVGPLLGALITHGFTQGPGQALTYGGIWEQEYGIANAAQVGLIYASIGFLVAFLVGVPAARHVIKKGQNANKRSRIDETFLVGFFHANRGQSATRLVTHSANMDSLAWHLGLLGIAYGITHIWLSFMQKVALGHAPFGISIAVLFSHNMFFVHGLGVCVLMRLIIDKAGWSSYVDDETLKRITGASVDFMVVGTIMSIAFSVLYALLAPVLLVATAVTIATFILCWYSAKLSGKLAPERALTSFGCCTGSTGTGLLLLRLVDADFSTSVAKELAFFNLAIVLVNLPVLFILTPIAPSLDPNTYLLAFAATAFIPLVLMPLMIKKTTPALKPSMVGG</sequence>
<gene>
    <name evidence="2" type="ORF">GCM10023337_11490</name>
</gene>
<comment type="caution">
    <text evidence="2">The sequence shown here is derived from an EMBL/GenBank/DDBJ whole genome shotgun (WGS) entry which is preliminary data.</text>
</comment>
<organism evidence="2 3">
    <name type="scientific">Paenalcaligenes hermetiae</name>
    <dbReference type="NCBI Taxonomy" id="1157987"/>
    <lineage>
        <taxon>Bacteria</taxon>
        <taxon>Pseudomonadati</taxon>
        <taxon>Pseudomonadota</taxon>
        <taxon>Betaproteobacteria</taxon>
        <taxon>Burkholderiales</taxon>
        <taxon>Alcaligenaceae</taxon>
        <taxon>Paenalcaligenes</taxon>
    </lineage>
</organism>
<feature type="transmembrane region" description="Helical" evidence="1">
    <location>
        <begin position="339"/>
        <end position="358"/>
    </location>
</feature>
<keyword evidence="3" id="KW-1185">Reference proteome</keyword>
<reference evidence="3" key="1">
    <citation type="journal article" date="2019" name="Int. J. Syst. Evol. Microbiol.">
        <title>The Global Catalogue of Microorganisms (GCM) 10K type strain sequencing project: providing services to taxonomists for standard genome sequencing and annotation.</title>
        <authorList>
            <consortium name="The Broad Institute Genomics Platform"/>
            <consortium name="The Broad Institute Genome Sequencing Center for Infectious Disease"/>
            <person name="Wu L."/>
            <person name="Ma J."/>
        </authorList>
    </citation>
    <scope>NUCLEOTIDE SEQUENCE [LARGE SCALE GENOMIC DNA]</scope>
    <source>
        <strain evidence="3">JCM 18423</strain>
    </source>
</reference>
<keyword evidence="1" id="KW-1133">Transmembrane helix</keyword>
<feature type="transmembrane region" description="Helical" evidence="1">
    <location>
        <begin position="432"/>
        <end position="451"/>
    </location>
</feature>
<feature type="transmembrane region" description="Helical" evidence="1">
    <location>
        <begin position="370"/>
        <end position="390"/>
    </location>
</feature>
<protein>
    <recommendedName>
        <fullName evidence="4">Sodium:glutamate symporter</fullName>
    </recommendedName>
</protein>
<feature type="transmembrane region" description="Helical" evidence="1">
    <location>
        <begin position="267"/>
        <end position="294"/>
    </location>
</feature>
<dbReference type="PANTHER" id="PTHR36178:SF1">
    <property type="entry name" value="SODIUM_GLUTAMATE SYMPORTER"/>
    <property type="match status" value="1"/>
</dbReference>
<dbReference type="EMBL" id="BAABKD010000009">
    <property type="protein sequence ID" value="GAA5089109.1"/>
    <property type="molecule type" value="Genomic_DNA"/>
</dbReference>
<name>A0ABP9M0C6_9BURK</name>
<feature type="transmembrane region" description="Helical" evidence="1">
    <location>
        <begin position="6"/>
        <end position="24"/>
    </location>
</feature>
<evidence type="ECO:0000256" key="1">
    <source>
        <dbReference type="SAM" id="Phobius"/>
    </source>
</evidence>
<proteinExistence type="predicted"/>
<dbReference type="Pfam" id="PF03616">
    <property type="entry name" value="Glt_symporter"/>
    <property type="match status" value="1"/>
</dbReference>
<dbReference type="Proteomes" id="UP001500227">
    <property type="component" value="Unassembled WGS sequence"/>
</dbReference>
<feature type="transmembrane region" description="Helical" evidence="1">
    <location>
        <begin position="402"/>
        <end position="420"/>
    </location>
</feature>
<evidence type="ECO:0000313" key="2">
    <source>
        <dbReference type="EMBL" id="GAA5089109.1"/>
    </source>
</evidence>
<dbReference type="InterPro" id="IPR004445">
    <property type="entry name" value="GltS"/>
</dbReference>
<feature type="transmembrane region" description="Helical" evidence="1">
    <location>
        <begin position="171"/>
        <end position="193"/>
    </location>
</feature>